<protein>
    <submittedName>
        <fullName evidence="1">Uncharacterized protein</fullName>
    </submittedName>
</protein>
<organism evidence="1 2">
    <name type="scientific">Macroventuria anomochaeta</name>
    <dbReference type="NCBI Taxonomy" id="301207"/>
    <lineage>
        <taxon>Eukaryota</taxon>
        <taxon>Fungi</taxon>
        <taxon>Dikarya</taxon>
        <taxon>Ascomycota</taxon>
        <taxon>Pezizomycotina</taxon>
        <taxon>Dothideomycetes</taxon>
        <taxon>Pleosporomycetidae</taxon>
        <taxon>Pleosporales</taxon>
        <taxon>Pleosporineae</taxon>
        <taxon>Didymellaceae</taxon>
        <taxon>Macroventuria</taxon>
    </lineage>
</organism>
<comment type="caution">
    <text evidence="1">The sequence shown here is derived from an EMBL/GenBank/DDBJ whole genome shotgun (WGS) entry which is preliminary data.</text>
</comment>
<reference evidence="1" key="1">
    <citation type="journal article" date="2020" name="Stud. Mycol.">
        <title>101 Dothideomycetes genomes: a test case for predicting lifestyles and emergence of pathogens.</title>
        <authorList>
            <person name="Haridas S."/>
            <person name="Albert R."/>
            <person name="Binder M."/>
            <person name="Bloem J."/>
            <person name="Labutti K."/>
            <person name="Salamov A."/>
            <person name="Andreopoulos B."/>
            <person name="Baker S."/>
            <person name="Barry K."/>
            <person name="Bills G."/>
            <person name="Bluhm B."/>
            <person name="Cannon C."/>
            <person name="Castanera R."/>
            <person name="Culley D."/>
            <person name="Daum C."/>
            <person name="Ezra D."/>
            <person name="Gonzalez J."/>
            <person name="Henrissat B."/>
            <person name="Kuo A."/>
            <person name="Liang C."/>
            <person name="Lipzen A."/>
            <person name="Lutzoni F."/>
            <person name="Magnuson J."/>
            <person name="Mondo S."/>
            <person name="Nolan M."/>
            <person name="Ohm R."/>
            <person name="Pangilinan J."/>
            <person name="Park H.-J."/>
            <person name="Ramirez L."/>
            <person name="Alfaro M."/>
            <person name="Sun H."/>
            <person name="Tritt A."/>
            <person name="Yoshinaga Y."/>
            <person name="Zwiers L.-H."/>
            <person name="Turgeon B."/>
            <person name="Goodwin S."/>
            <person name="Spatafora J."/>
            <person name="Crous P."/>
            <person name="Grigoriev I."/>
        </authorList>
    </citation>
    <scope>NUCLEOTIDE SEQUENCE</scope>
    <source>
        <strain evidence="1">CBS 525.71</strain>
    </source>
</reference>
<proteinExistence type="predicted"/>
<keyword evidence="2" id="KW-1185">Reference proteome</keyword>
<evidence type="ECO:0000313" key="1">
    <source>
        <dbReference type="EMBL" id="KAF2630506.1"/>
    </source>
</evidence>
<gene>
    <name evidence="1" type="ORF">BU25DRAFT_456231</name>
</gene>
<accession>A0ACB6S8P3</accession>
<name>A0ACB6S8P3_9PLEO</name>
<dbReference type="EMBL" id="MU006707">
    <property type="protein sequence ID" value="KAF2630506.1"/>
    <property type="molecule type" value="Genomic_DNA"/>
</dbReference>
<dbReference type="Proteomes" id="UP000799754">
    <property type="component" value="Unassembled WGS sequence"/>
</dbReference>
<sequence length="120" mass="13065">MSGPVASNLVLLSDLKTTAHGTKVRILGCVDEYVVQTATLRLKHNYPAASSAEVANVDIIHVLERIKSREMEVGTWINVIGYVERRKDKGVFVQAIAVWDAGNIDLSAYEKAAEARKAAA</sequence>
<evidence type="ECO:0000313" key="2">
    <source>
        <dbReference type="Proteomes" id="UP000799754"/>
    </source>
</evidence>